<feature type="region of interest" description="Disordered" evidence="2">
    <location>
        <begin position="608"/>
        <end position="649"/>
    </location>
</feature>
<dbReference type="OMA" id="HAGRTEN"/>
<sequence>MPLDVNDVVVSNLLEDSVSNSNSSWLSAMLLVRMYGTRGGNIGSHLIPRGFYKKLETVLHSNKDFTTTNYLLELAGYLPKSSINKESERNSLTISITQRPKFLLDIPSSVTTGSFKILYYLSDLNKTFKNLYQLKSTSSKNGDLNKSFEKGEMIFLQVIDRVMILWCSSEKIIAPMYINLSNLKRFSIVNESEIRIELSKGNEFWNSHSLISSNSKLQSLAFNVELKRIQLMPSFLRILSSIITHNLNKISIASAIISAASDDQDSPKEVFAAVSSESQLSDIDISKVGSNSFPNCQRPTFPNPHSKKSNSNCKTILPNLELNSSIKEKLRNYKTTENHSLAIPPPNFFGEDPLSIEPLQSEDDSIKFKDFLENNKQRISRAPSMYSTEPANQITLPTPTRIIKDFHKVSKRYGKKTKKQSHKRDIWDFSSSVPSSPSRKPKMVTNSIRSTKSTEPEYLAHSIIPDSLASPTLLVPAKDGINNEKTPINSDAQKGPILELFATKSKSKKKNNIESSNVETIIPTTPTKSRRISNNLYNDIFDNSSKKNGNSVQVEDSLSSVIYTQGNSIRKFLDNITKQGECIKSSIDNSVNDRVTQGKLLKINTPIVGNSTTPLDNDKRNDEATASNDESRFEKSLTNMQTNSSNENSLLEDTTMKTSFLDYGSTLKELDINKQYSLISEGMNLLSSNLISRIKKFENDIFKKQKELHEELEENFKQIATNHCENLKNFNNYVKKKSDEIFNDFQ</sequence>
<feature type="region of interest" description="Disordered" evidence="2">
    <location>
        <begin position="412"/>
        <end position="452"/>
    </location>
</feature>
<feature type="compositionally biased region" description="Basic residues" evidence="2">
    <location>
        <begin position="412"/>
        <end position="422"/>
    </location>
</feature>
<name>B5RUM1_DEBHA</name>
<dbReference type="AlphaFoldDB" id="B5RUM1"/>
<protein>
    <submittedName>
        <fullName evidence="3">DEHA2F22792p</fullName>
    </submittedName>
</protein>
<dbReference type="EMBL" id="CR382138">
    <property type="protein sequence ID" value="CAR66399.1"/>
    <property type="molecule type" value="Genomic_DNA"/>
</dbReference>
<organism evidence="3 4">
    <name type="scientific">Debaryomyces hansenii (strain ATCC 36239 / CBS 767 / BCRC 21394 / JCM 1990 / NBRC 0083 / IGC 2968)</name>
    <name type="common">Yeast</name>
    <name type="synonym">Torulaspora hansenii</name>
    <dbReference type="NCBI Taxonomy" id="284592"/>
    <lineage>
        <taxon>Eukaryota</taxon>
        <taxon>Fungi</taxon>
        <taxon>Dikarya</taxon>
        <taxon>Ascomycota</taxon>
        <taxon>Saccharomycotina</taxon>
        <taxon>Pichiomycetes</taxon>
        <taxon>Debaryomycetaceae</taxon>
        <taxon>Debaryomyces</taxon>
    </lineage>
</organism>
<evidence type="ECO:0000256" key="2">
    <source>
        <dbReference type="SAM" id="MobiDB-lite"/>
    </source>
</evidence>
<reference evidence="3 4" key="1">
    <citation type="journal article" date="2004" name="Nature">
        <title>Genome evolution in yeasts.</title>
        <authorList>
            <consortium name="Genolevures"/>
            <person name="Dujon B."/>
            <person name="Sherman D."/>
            <person name="Fischer G."/>
            <person name="Durrens P."/>
            <person name="Casaregola S."/>
            <person name="Lafontaine I."/>
            <person name="de Montigny J."/>
            <person name="Marck C."/>
            <person name="Neuveglise C."/>
            <person name="Talla E."/>
            <person name="Goffard N."/>
            <person name="Frangeul L."/>
            <person name="Aigle M."/>
            <person name="Anthouard V."/>
            <person name="Babour A."/>
            <person name="Barbe V."/>
            <person name="Barnay S."/>
            <person name="Blanchin S."/>
            <person name="Beckerich J.M."/>
            <person name="Beyne E."/>
            <person name="Bleykasten C."/>
            <person name="Boisrame A."/>
            <person name="Boyer J."/>
            <person name="Cattolico L."/>
            <person name="Confanioleri F."/>
            <person name="de Daruvar A."/>
            <person name="Despons L."/>
            <person name="Fabre E."/>
            <person name="Fairhead C."/>
            <person name="Ferry-Dumazet H."/>
            <person name="Groppi A."/>
            <person name="Hantraye F."/>
            <person name="Hennequin C."/>
            <person name="Jauniaux N."/>
            <person name="Joyet P."/>
            <person name="Kachouri R."/>
            <person name="Kerrest A."/>
            <person name="Koszul R."/>
            <person name="Lemaire M."/>
            <person name="Lesur I."/>
            <person name="Ma L."/>
            <person name="Muller H."/>
            <person name="Nicaud J.M."/>
            <person name="Nikolski M."/>
            <person name="Oztas S."/>
            <person name="Ozier-Kalogeropoulos O."/>
            <person name="Pellenz S."/>
            <person name="Potier S."/>
            <person name="Richard G.F."/>
            <person name="Straub M.L."/>
            <person name="Suleau A."/>
            <person name="Swennene D."/>
            <person name="Tekaia F."/>
            <person name="Wesolowski-Louvel M."/>
            <person name="Westhof E."/>
            <person name="Wirth B."/>
            <person name="Zeniou-Meyer M."/>
            <person name="Zivanovic I."/>
            <person name="Bolotin-Fukuhara M."/>
            <person name="Thierry A."/>
            <person name="Bouchier C."/>
            <person name="Caudron B."/>
            <person name="Scarpelli C."/>
            <person name="Gaillardin C."/>
            <person name="Weissenbach J."/>
            <person name="Wincker P."/>
            <person name="Souciet J.L."/>
        </authorList>
    </citation>
    <scope>NUCLEOTIDE SEQUENCE [LARGE SCALE GENOMIC DNA]</scope>
    <source>
        <strain evidence="4">ATCC 36239 / CBS 767 / BCRC 21394 / JCM 1990 / NBRC 0083 / IGC 2968</strain>
    </source>
</reference>
<feature type="coiled-coil region" evidence="1">
    <location>
        <begin position="694"/>
        <end position="722"/>
    </location>
</feature>
<dbReference type="GeneID" id="8999046"/>
<dbReference type="Proteomes" id="UP000000599">
    <property type="component" value="Chromosome F"/>
</dbReference>
<gene>
    <name evidence="3" type="ordered locus">DEHA2F22792g</name>
</gene>
<feature type="compositionally biased region" description="Basic and acidic residues" evidence="2">
    <location>
        <begin position="616"/>
        <end position="635"/>
    </location>
</feature>
<evidence type="ECO:0000256" key="1">
    <source>
        <dbReference type="SAM" id="Coils"/>
    </source>
</evidence>
<dbReference type="VEuPathDB" id="FungiDB:DEHA2F22792g"/>
<dbReference type="eggNOG" id="ENOG502RQGT">
    <property type="taxonomic scope" value="Eukaryota"/>
</dbReference>
<dbReference type="InParanoid" id="B5RUM1"/>
<evidence type="ECO:0000313" key="4">
    <source>
        <dbReference type="Proteomes" id="UP000000599"/>
    </source>
</evidence>
<keyword evidence="1" id="KW-0175">Coiled coil</keyword>
<accession>B5RUM1</accession>
<dbReference type="OrthoDB" id="4024918at2759"/>
<dbReference type="KEGG" id="dha:DEHA2F22792g"/>
<dbReference type="HOGENOM" id="CLU_372551_0_0_1"/>
<dbReference type="RefSeq" id="XP_002770882.1">
    <property type="nucleotide sequence ID" value="XM_002770836.1"/>
</dbReference>
<evidence type="ECO:0000313" key="3">
    <source>
        <dbReference type="EMBL" id="CAR66399.1"/>
    </source>
</evidence>
<keyword evidence="4" id="KW-1185">Reference proteome</keyword>
<proteinExistence type="predicted"/>
<feature type="compositionally biased region" description="Polar residues" evidence="2">
    <location>
        <begin position="636"/>
        <end position="649"/>
    </location>
</feature>